<feature type="transmembrane region" description="Helical" evidence="5">
    <location>
        <begin position="89"/>
        <end position="110"/>
    </location>
</feature>
<feature type="transmembrane region" description="Helical" evidence="5">
    <location>
        <begin position="56"/>
        <end position="77"/>
    </location>
</feature>
<gene>
    <name evidence="7" type="ORF">STCU_00128</name>
    <name evidence="6" type="ORF">STCU_03806</name>
</gene>
<keyword evidence="2 5" id="KW-0812">Transmembrane</keyword>
<evidence type="ECO:0000256" key="1">
    <source>
        <dbReference type="ARBA" id="ARBA00004141"/>
    </source>
</evidence>
<reference evidence="6" key="2">
    <citation type="submission" date="2013-03" db="EMBL/GenBank/DDBJ databases">
        <authorList>
            <person name="Motta M.C.M."/>
            <person name="Martins A.C.A."/>
            <person name="Preta C.M.C.C."/>
            <person name="Silva R."/>
            <person name="de Souza S.S."/>
            <person name="Klein C.C."/>
            <person name="de Almeida L.G.P."/>
            <person name="Cunha O.L."/>
            <person name="Colabardini A.C."/>
            <person name="Lima B.A."/>
            <person name="Machado C.R."/>
            <person name="Soares C.M.A."/>
            <person name="de Menezes C.B.A."/>
            <person name="Bartolomeu D.C."/>
            <person name="Grisard E.C."/>
            <person name="Fantinatti-Garboggini F."/>
            <person name="Rodrigues-Luiz G.F."/>
            <person name="Wagner G."/>
            <person name="Goldman G.H."/>
            <person name="Fietto J.L.R."/>
            <person name="Ciapina L.P."/>
            <person name="Brocchi M."/>
            <person name="Elias M.C."/>
            <person name="Goldman M.H.S."/>
            <person name="Sagot M.-F."/>
            <person name="Pereira M."/>
            <person name="Stoco P.H."/>
            <person name="Teixeira S.M.R."/>
            <person name="de Mendonca-Neto R.P."/>
            <person name="Maciel T.E.F."/>
            <person name="Mendes T.A.O."/>
            <person name="Urmenyi T.P."/>
            <person name="Teixeira M.M.G."/>
            <person name="de Camargo E.F.P."/>
            <person name="de Sousa W."/>
            <person name="Schenkman S."/>
            <person name="de Vasconcelos A.T.R."/>
        </authorList>
    </citation>
    <scope>NUCLEOTIDE SEQUENCE</scope>
</reference>
<evidence type="ECO:0000256" key="3">
    <source>
        <dbReference type="ARBA" id="ARBA00022989"/>
    </source>
</evidence>
<keyword evidence="8" id="KW-1185">Reference proteome</keyword>
<protein>
    <submittedName>
        <fullName evidence="6">Uncharacterized protein</fullName>
    </submittedName>
</protein>
<evidence type="ECO:0000313" key="7">
    <source>
        <dbReference type="EMBL" id="EPY37169.1"/>
    </source>
</evidence>
<evidence type="ECO:0000256" key="4">
    <source>
        <dbReference type="ARBA" id="ARBA00023136"/>
    </source>
</evidence>
<dbReference type="OrthoDB" id="311720at2759"/>
<dbReference type="Proteomes" id="UP000015354">
    <property type="component" value="Unassembled WGS sequence"/>
</dbReference>
<sequence>MRVRTYHRHNTQRSSTLLALLLCVHPFISFVLTTPVLFVFLSRRWSLAATTRGTDAWMLALSLVWLVAEIARLILGVSANKKMRMAQMISFVCLTVCPQMVAFWIFYSMWPDRNPLEYSLCVVHQILLLAELLLSVRLLWRLGRNNTIDFYVYLGQHNASVNRYTVPNGYLPPVY</sequence>
<organism evidence="6 8">
    <name type="scientific">Strigomonas culicis</name>
    <dbReference type="NCBI Taxonomy" id="28005"/>
    <lineage>
        <taxon>Eukaryota</taxon>
        <taxon>Discoba</taxon>
        <taxon>Euglenozoa</taxon>
        <taxon>Kinetoplastea</taxon>
        <taxon>Metakinetoplastina</taxon>
        <taxon>Trypanosomatida</taxon>
        <taxon>Trypanosomatidae</taxon>
        <taxon>Strigomonadinae</taxon>
        <taxon>Strigomonas</taxon>
    </lineage>
</organism>
<dbReference type="GO" id="GO:0016020">
    <property type="term" value="C:membrane"/>
    <property type="evidence" value="ECO:0007669"/>
    <property type="project" value="UniProtKB-SubCell"/>
</dbReference>
<reference evidence="6 8" key="1">
    <citation type="journal article" date="2013" name="PLoS ONE">
        <title>Predicting the Proteins of Angomonas deanei, Strigomonas culicis and Their Respective Endosymbionts Reveals New Aspects of the Trypanosomatidae Family.</title>
        <authorList>
            <person name="Motta M.C."/>
            <person name="Martins A.C."/>
            <person name="de Souza S.S."/>
            <person name="Catta-Preta C.M."/>
            <person name="Silva R."/>
            <person name="Klein C.C."/>
            <person name="de Almeida L.G."/>
            <person name="de Lima Cunha O."/>
            <person name="Ciapina L.P."/>
            <person name="Brocchi M."/>
            <person name="Colabardini A.C."/>
            <person name="de Araujo Lima B."/>
            <person name="Machado C.R."/>
            <person name="de Almeida Soares C.M."/>
            <person name="Probst C.M."/>
            <person name="de Menezes C.B."/>
            <person name="Thompson C.E."/>
            <person name="Bartholomeu D.C."/>
            <person name="Gradia D.F."/>
            <person name="Pavoni D.P."/>
            <person name="Grisard E.C."/>
            <person name="Fantinatti-Garboggini F."/>
            <person name="Marchini F.K."/>
            <person name="Rodrigues-Luiz G.F."/>
            <person name="Wagner G."/>
            <person name="Goldman G.H."/>
            <person name="Fietto J.L."/>
            <person name="Elias M.C."/>
            <person name="Goldman M.H."/>
            <person name="Sagot M.F."/>
            <person name="Pereira M."/>
            <person name="Stoco P.H."/>
            <person name="de Mendonca-Neto R.P."/>
            <person name="Teixeira S.M."/>
            <person name="Maciel T.E."/>
            <person name="de Oliveira Mendes T.A."/>
            <person name="Urmenyi T.P."/>
            <person name="de Souza W."/>
            <person name="Schenkman S."/>
            <person name="de Vasconcelos A.T."/>
        </authorList>
    </citation>
    <scope>NUCLEOTIDE SEQUENCE [LARGE SCALE GENOMIC DNA]</scope>
</reference>
<dbReference type="InterPro" id="IPR019184">
    <property type="entry name" value="Uncharacterised_TM-17"/>
</dbReference>
<dbReference type="AlphaFoldDB" id="S9UJA4"/>
<accession>S9UJA4</accession>
<comment type="caution">
    <text evidence="6">The sequence shown here is derived from an EMBL/GenBank/DDBJ whole genome shotgun (WGS) entry which is preliminary data.</text>
</comment>
<dbReference type="Pfam" id="PF09799">
    <property type="entry name" value="Transmemb_17"/>
    <property type="match status" value="1"/>
</dbReference>
<dbReference type="EMBL" id="ATMH01003806">
    <property type="protein sequence ID" value="EPY30897.1"/>
    <property type="molecule type" value="Genomic_DNA"/>
</dbReference>
<keyword evidence="3 5" id="KW-1133">Transmembrane helix</keyword>
<keyword evidence="4 5" id="KW-0472">Membrane</keyword>
<feature type="transmembrane region" description="Helical" evidence="5">
    <location>
        <begin position="20"/>
        <end position="41"/>
    </location>
</feature>
<comment type="subcellular location">
    <subcellularLocation>
        <location evidence="1">Membrane</location>
        <topology evidence="1">Multi-pass membrane protein</topology>
    </subcellularLocation>
</comment>
<evidence type="ECO:0000313" key="6">
    <source>
        <dbReference type="EMBL" id="EPY30897.1"/>
    </source>
</evidence>
<evidence type="ECO:0000313" key="8">
    <source>
        <dbReference type="Proteomes" id="UP000015354"/>
    </source>
</evidence>
<feature type="transmembrane region" description="Helical" evidence="5">
    <location>
        <begin position="122"/>
        <end position="140"/>
    </location>
</feature>
<evidence type="ECO:0000256" key="5">
    <source>
        <dbReference type="SAM" id="Phobius"/>
    </source>
</evidence>
<proteinExistence type="predicted"/>
<name>S9UJA4_9TRYP</name>
<dbReference type="EMBL" id="ATMH01000128">
    <property type="protein sequence ID" value="EPY37169.1"/>
    <property type="molecule type" value="Genomic_DNA"/>
</dbReference>
<evidence type="ECO:0000256" key="2">
    <source>
        <dbReference type="ARBA" id="ARBA00022692"/>
    </source>
</evidence>